<name>A0AAV5GC51_CORAM</name>
<dbReference type="AlphaFoldDB" id="A0AAV5GC51"/>
<evidence type="ECO:0000313" key="2">
    <source>
        <dbReference type="EMBL" id="GJN43887.1"/>
    </source>
</evidence>
<evidence type="ECO:0000313" key="3">
    <source>
        <dbReference type="Proteomes" id="UP001054925"/>
    </source>
</evidence>
<sequence length="85" mass="8971">MAGVFTVTVDLVFFIDSGMRMIVRHGLAVGGGIRMVLVTGMIRVVGVVCFRSGVITVVVGSAHEVPSAQPGRGRDDGRIDQDKTV</sequence>
<protein>
    <submittedName>
        <fullName evidence="2">Uncharacterized protein</fullName>
    </submittedName>
</protein>
<accession>A0AAV5GC51</accession>
<gene>
    <name evidence="2" type="ORF">CAT723_23660</name>
</gene>
<organism evidence="2 3">
    <name type="scientific">Corynebacterium ammoniagenes</name>
    <name type="common">Brevibacterium ammoniagenes</name>
    <dbReference type="NCBI Taxonomy" id="1697"/>
    <lineage>
        <taxon>Bacteria</taxon>
        <taxon>Bacillati</taxon>
        <taxon>Actinomycetota</taxon>
        <taxon>Actinomycetes</taxon>
        <taxon>Mycobacteriales</taxon>
        <taxon>Corynebacteriaceae</taxon>
        <taxon>Corynebacterium</taxon>
    </lineage>
</organism>
<reference evidence="2" key="1">
    <citation type="submission" date="2021-12" db="EMBL/GenBank/DDBJ databases">
        <title>Draft genome sequence of Corynebacterium ammoniagenes strain T-723.</title>
        <authorList>
            <person name="Matsuzawa M."/>
            <person name="Hiratani M."/>
            <person name="Abe I."/>
            <person name="Tsuji Y."/>
            <person name="Nakamura J."/>
        </authorList>
    </citation>
    <scope>NUCLEOTIDE SEQUENCE</scope>
    <source>
        <strain evidence="2">T-723</strain>
    </source>
</reference>
<proteinExistence type="predicted"/>
<feature type="region of interest" description="Disordered" evidence="1">
    <location>
        <begin position="66"/>
        <end position="85"/>
    </location>
</feature>
<dbReference type="Proteomes" id="UP001054925">
    <property type="component" value="Unassembled WGS sequence"/>
</dbReference>
<feature type="compositionally biased region" description="Basic and acidic residues" evidence="1">
    <location>
        <begin position="72"/>
        <end position="85"/>
    </location>
</feature>
<evidence type="ECO:0000256" key="1">
    <source>
        <dbReference type="SAM" id="MobiDB-lite"/>
    </source>
</evidence>
<comment type="caution">
    <text evidence="2">The sequence shown here is derived from an EMBL/GenBank/DDBJ whole genome shotgun (WGS) entry which is preliminary data.</text>
</comment>
<dbReference type="EMBL" id="BQKK01000008">
    <property type="protein sequence ID" value="GJN43887.1"/>
    <property type="molecule type" value="Genomic_DNA"/>
</dbReference>